<dbReference type="RefSeq" id="WP_209795981.1">
    <property type="nucleotide sequence ID" value="NZ_JAGGJZ010000002.1"/>
</dbReference>
<proteinExistence type="predicted"/>
<accession>A0ABS4EZ35</accession>
<evidence type="ECO:0000313" key="2">
    <source>
        <dbReference type="EMBL" id="MBP1889268.1"/>
    </source>
</evidence>
<name>A0ABS4EZ35_9CLOT</name>
<reference evidence="2 3" key="1">
    <citation type="submission" date="2021-03" db="EMBL/GenBank/DDBJ databases">
        <title>Genomic Encyclopedia of Type Strains, Phase IV (KMG-IV): sequencing the most valuable type-strain genomes for metagenomic binning, comparative biology and taxonomic classification.</title>
        <authorList>
            <person name="Goeker M."/>
        </authorList>
    </citation>
    <scope>NUCLEOTIDE SEQUENCE [LARGE SCALE GENOMIC DNA]</scope>
    <source>
        <strain evidence="2 3">DSM 3984</strain>
    </source>
</reference>
<evidence type="ECO:0000256" key="1">
    <source>
        <dbReference type="SAM" id="Coils"/>
    </source>
</evidence>
<comment type="caution">
    <text evidence="2">The sequence shown here is derived from an EMBL/GenBank/DDBJ whole genome shotgun (WGS) entry which is preliminary data.</text>
</comment>
<sequence length="168" mass="19150">MDSFEFNCFEDILKKCGIPFDEYNKNANSKGHDKNPGCNDIPGGFQDLHPQLFVVICEVMGQIMAGNMPFNVQNSIGNWFELLGQVILTYSAQQQYFQNGPGRYYNRKYKNVGNPFCTTAPSTDNASDYGEECINYDSELKDLKDKINLLINEIEYLKDEIEDIKTGK</sequence>
<dbReference type="Proteomes" id="UP000783390">
    <property type="component" value="Unassembled WGS sequence"/>
</dbReference>
<keyword evidence="3" id="KW-1185">Reference proteome</keyword>
<organism evidence="2 3">
    <name type="scientific">Clostridium moniliforme</name>
    <dbReference type="NCBI Taxonomy" id="39489"/>
    <lineage>
        <taxon>Bacteria</taxon>
        <taxon>Bacillati</taxon>
        <taxon>Bacillota</taxon>
        <taxon>Clostridia</taxon>
        <taxon>Eubacteriales</taxon>
        <taxon>Clostridiaceae</taxon>
        <taxon>Clostridium</taxon>
    </lineage>
</organism>
<protein>
    <submittedName>
        <fullName evidence="2">Uncharacterized protein</fullName>
    </submittedName>
</protein>
<gene>
    <name evidence="2" type="ORF">J2Z53_000849</name>
</gene>
<keyword evidence="1" id="KW-0175">Coiled coil</keyword>
<feature type="coiled-coil region" evidence="1">
    <location>
        <begin position="133"/>
        <end position="160"/>
    </location>
</feature>
<evidence type="ECO:0000313" key="3">
    <source>
        <dbReference type="Proteomes" id="UP000783390"/>
    </source>
</evidence>
<dbReference type="EMBL" id="JAGGJZ010000002">
    <property type="protein sequence ID" value="MBP1889268.1"/>
    <property type="molecule type" value="Genomic_DNA"/>
</dbReference>